<dbReference type="InterPro" id="IPR007621">
    <property type="entry name" value="TPM_dom"/>
</dbReference>
<dbReference type="PANTHER" id="PTHR30373">
    <property type="entry name" value="UPF0603 PROTEIN YGCG"/>
    <property type="match status" value="1"/>
</dbReference>
<dbReference type="EMBL" id="OENE01000025">
    <property type="protein sequence ID" value="SOU89216.1"/>
    <property type="molecule type" value="Genomic_DNA"/>
</dbReference>
<protein>
    <recommendedName>
        <fullName evidence="1">TPM domain-containing protein</fullName>
    </recommendedName>
</protein>
<reference evidence="2 3" key="1">
    <citation type="submission" date="2017-11" db="EMBL/GenBank/DDBJ databases">
        <authorList>
            <person name="Duchaud E."/>
        </authorList>
    </citation>
    <scope>NUCLEOTIDE SEQUENCE [LARGE SCALE GENOMIC DNA]</scope>
    <source>
        <strain evidence="2 3">TNO010</strain>
    </source>
</reference>
<gene>
    <name evidence="2" type="ORF">TNO010_310072</name>
</gene>
<dbReference type="Proteomes" id="UP000490060">
    <property type="component" value="Unassembled WGS sequence"/>
</dbReference>
<evidence type="ECO:0000259" key="1">
    <source>
        <dbReference type="Pfam" id="PF04536"/>
    </source>
</evidence>
<evidence type="ECO:0000313" key="3">
    <source>
        <dbReference type="Proteomes" id="UP000490060"/>
    </source>
</evidence>
<name>A0A2I2M9S5_9FLAO</name>
<proteinExistence type="predicted"/>
<dbReference type="Pfam" id="PF04536">
    <property type="entry name" value="TPM_phosphatase"/>
    <property type="match status" value="1"/>
</dbReference>
<dbReference type="Gene3D" id="3.10.310.50">
    <property type="match status" value="1"/>
</dbReference>
<dbReference type="RefSeq" id="WP_172505566.1">
    <property type="nucleotide sequence ID" value="NZ_OENE01000025.1"/>
</dbReference>
<dbReference type="PANTHER" id="PTHR30373:SF8">
    <property type="entry name" value="BLL7265 PROTEIN"/>
    <property type="match status" value="1"/>
</dbReference>
<sequence>MLQVENFLTIQEEQEIISAIQIAEKNTSGEIRVHIEASTNIVASQRALEVFHLLKMDATKLQNSVLIYVAVHDKKFVIYGDKGIDKVVPENFWNTTKNTMQAHFITGEFKEAIVAGILKTGQELKAHFPWQTDDQDELSNKISKG</sequence>
<dbReference type="AlphaFoldDB" id="A0A2I2M9S5"/>
<accession>A0A2I2M9S5</accession>
<feature type="domain" description="TPM" evidence="1">
    <location>
        <begin position="5"/>
        <end position="121"/>
    </location>
</feature>
<organism evidence="2 3">
    <name type="scientific">Tenacibaculum finnmarkense genomovar ulcerans</name>
    <dbReference type="NCBI Taxonomy" id="2781388"/>
    <lineage>
        <taxon>Bacteria</taxon>
        <taxon>Pseudomonadati</taxon>
        <taxon>Bacteroidota</taxon>
        <taxon>Flavobacteriia</taxon>
        <taxon>Flavobacteriales</taxon>
        <taxon>Flavobacteriaceae</taxon>
        <taxon>Tenacibaculum</taxon>
        <taxon>Tenacibaculum finnmarkense</taxon>
    </lineage>
</organism>
<evidence type="ECO:0000313" key="2">
    <source>
        <dbReference type="EMBL" id="SOU89216.1"/>
    </source>
</evidence>